<evidence type="ECO:0000256" key="2">
    <source>
        <dbReference type="ARBA" id="ARBA00022490"/>
    </source>
</evidence>
<comment type="catalytic activity">
    <reaction evidence="6">
        <text>Exonucleolytic cleavage in either 5'- to 3'- or 3'- to 5'-direction to yield nucleoside 5'-phosphates.</text>
        <dbReference type="EC" id="3.1.11.6"/>
    </reaction>
</comment>
<protein>
    <recommendedName>
        <fullName evidence="6">Exodeoxyribonuclease 7 small subunit</fullName>
        <ecNumber evidence="6">3.1.11.6</ecNumber>
    </recommendedName>
    <alternativeName>
        <fullName evidence="6">Exodeoxyribonuclease VII small subunit</fullName>
        <shortName evidence="6">Exonuclease VII small subunit</shortName>
    </alternativeName>
</protein>
<dbReference type="SUPFAM" id="SSF116842">
    <property type="entry name" value="XseB-like"/>
    <property type="match status" value="1"/>
</dbReference>
<dbReference type="GO" id="GO:0009318">
    <property type="term" value="C:exodeoxyribonuclease VII complex"/>
    <property type="evidence" value="ECO:0007669"/>
    <property type="project" value="UniProtKB-UniRule"/>
</dbReference>
<dbReference type="RefSeq" id="WP_251261994.1">
    <property type="nucleotide sequence ID" value="NZ_JAMQGP010000006.1"/>
</dbReference>
<name>A0AA42B7T4_9GAMM</name>
<comment type="similarity">
    <text evidence="1 6">Belongs to the XseB family.</text>
</comment>
<dbReference type="Proteomes" id="UP001165393">
    <property type="component" value="Unassembled WGS sequence"/>
</dbReference>
<dbReference type="GO" id="GO:0005829">
    <property type="term" value="C:cytosol"/>
    <property type="evidence" value="ECO:0007669"/>
    <property type="project" value="TreeGrafter"/>
</dbReference>
<dbReference type="PIRSF" id="PIRSF006488">
    <property type="entry name" value="Exonuc_VII_S"/>
    <property type="match status" value="1"/>
</dbReference>
<comment type="caution">
    <text evidence="7">The sequence shown here is derived from an EMBL/GenBank/DDBJ whole genome shotgun (WGS) entry which is preliminary data.</text>
</comment>
<evidence type="ECO:0000313" key="8">
    <source>
        <dbReference type="Proteomes" id="UP001165393"/>
    </source>
</evidence>
<comment type="function">
    <text evidence="6">Bidirectionally degrades single-stranded DNA into large acid-insoluble oligonucleotides, which are then degraded further into small acid-soluble oligonucleotides.</text>
</comment>
<dbReference type="NCBIfam" id="NF002140">
    <property type="entry name" value="PRK00977.1-4"/>
    <property type="match status" value="1"/>
</dbReference>
<keyword evidence="5 6" id="KW-0269">Exonuclease</keyword>
<dbReference type="InterPro" id="IPR003761">
    <property type="entry name" value="Exonuc_VII_S"/>
</dbReference>
<dbReference type="InterPro" id="IPR037004">
    <property type="entry name" value="Exonuc_VII_ssu_sf"/>
</dbReference>
<keyword evidence="3 6" id="KW-0540">Nuclease</keyword>
<keyword evidence="8" id="KW-1185">Reference proteome</keyword>
<gene>
    <name evidence="6 7" type="primary">xseB</name>
    <name evidence="7" type="ORF">NAF29_12830</name>
</gene>
<evidence type="ECO:0000256" key="1">
    <source>
        <dbReference type="ARBA" id="ARBA00009998"/>
    </source>
</evidence>
<dbReference type="NCBIfam" id="TIGR01280">
    <property type="entry name" value="xseB"/>
    <property type="match status" value="1"/>
</dbReference>
<keyword evidence="4 6" id="KW-0378">Hydrolase</keyword>
<dbReference type="EC" id="3.1.11.6" evidence="6"/>
<keyword evidence="2 6" id="KW-0963">Cytoplasm</keyword>
<evidence type="ECO:0000256" key="4">
    <source>
        <dbReference type="ARBA" id="ARBA00022801"/>
    </source>
</evidence>
<reference evidence="7 8" key="1">
    <citation type="journal article" date="2013" name="Antonie Van Leeuwenhoek">
        <title>Echinimonas agarilytica gen. nov., sp. nov., a new gammaproteobacterium isolated from the sea urchin Strongylocentrotus intermedius.</title>
        <authorList>
            <person name="Nedashkovskaya O.I."/>
            <person name="Stenkova A.M."/>
            <person name="Zhukova N.V."/>
            <person name="Van Trappen S."/>
            <person name="Lee J.S."/>
            <person name="Kim S.B."/>
        </authorList>
    </citation>
    <scope>NUCLEOTIDE SEQUENCE [LARGE SCALE GENOMIC DNA]</scope>
    <source>
        <strain evidence="7 8">KMM 6351</strain>
    </source>
</reference>
<comment type="subunit">
    <text evidence="6">Heterooligomer composed of large and small subunits.</text>
</comment>
<dbReference type="AlphaFoldDB" id="A0AA42B7T4"/>
<dbReference type="GO" id="GO:0006308">
    <property type="term" value="P:DNA catabolic process"/>
    <property type="evidence" value="ECO:0007669"/>
    <property type="project" value="UniProtKB-UniRule"/>
</dbReference>
<evidence type="ECO:0000313" key="7">
    <source>
        <dbReference type="EMBL" id="MCM2680545.1"/>
    </source>
</evidence>
<comment type="subcellular location">
    <subcellularLocation>
        <location evidence="6">Cytoplasm</location>
    </subcellularLocation>
</comment>
<dbReference type="PANTHER" id="PTHR34137">
    <property type="entry name" value="EXODEOXYRIBONUCLEASE 7 SMALL SUBUNIT"/>
    <property type="match status" value="1"/>
</dbReference>
<dbReference type="HAMAP" id="MF_00337">
    <property type="entry name" value="Exonuc_7_S"/>
    <property type="match status" value="1"/>
</dbReference>
<dbReference type="Pfam" id="PF02609">
    <property type="entry name" value="Exonuc_VII_S"/>
    <property type="match status" value="1"/>
</dbReference>
<dbReference type="Gene3D" id="1.10.287.1040">
    <property type="entry name" value="Exonuclease VII, small subunit"/>
    <property type="match status" value="1"/>
</dbReference>
<dbReference type="GO" id="GO:0008855">
    <property type="term" value="F:exodeoxyribonuclease VII activity"/>
    <property type="evidence" value="ECO:0007669"/>
    <property type="project" value="UniProtKB-UniRule"/>
</dbReference>
<dbReference type="NCBIfam" id="NF002137">
    <property type="entry name" value="PRK00977.1-1"/>
    <property type="match status" value="1"/>
</dbReference>
<evidence type="ECO:0000256" key="3">
    <source>
        <dbReference type="ARBA" id="ARBA00022722"/>
    </source>
</evidence>
<evidence type="ECO:0000256" key="6">
    <source>
        <dbReference type="HAMAP-Rule" id="MF_00337"/>
    </source>
</evidence>
<evidence type="ECO:0000256" key="5">
    <source>
        <dbReference type="ARBA" id="ARBA00022839"/>
    </source>
</evidence>
<sequence length="80" mass="8938">MAAKKPENLSFEDAMSELEHVVVQLESGEVPLEQALKQFERGIALARATRLKLDNAEQQVKILLSQDEQAPLSLFDETNS</sequence>
<accession>A0AA42B7T4</accession>
<dbReference type="EMBL" id="JAMQGP010000006">
    <property type="protein sequence ID" value="MCM2680545.1"/>
    <property type="molecule type" value="Genomic_DNA"/>
</dbReference>
<organism evidence="7 8">
    <name type="scientific">Echinimonas agarilytica</name>
    <dbReference type="NCBI Taxonomy" id="1215918"/>
    <lineage>
        <taxon>Bacteria</taxon>
        <taxon>Pseudomonadati</taxon>
        <taxon>Pseudomonadota</taxon>
        <taxon>Gammaproteobacteria</taxon>
        <taxon>Alteromonadales</taxon>
        <taxon>Echinimonadaceae</taxon>
        <taxon>Echinimonas</taxon>
    </lineage>
</organism>
<proteinExistence type="inferred from homology"/>
<dbReference type="PANTHER" id="PTHR34137:SF1">
    <property type="entry name" value="EXODEOXYRIBONUCLEASE 7 SMALL SUBUNIT"/>
    <property type="match status" value="1"/>
</dbReference>